<proteinExistence type="predicted"/>
<evidence type="ECO:0000256" key="3">
    <source>
        <dbReference type="ARBA" id="ARBA00023004"/>
    </source>
</evidence>
<organism evidence="6 7">
    <name type="scientific">Dactylosporangium fulvum</name>
    <dbReference type="NCBI Taxonomy" id="53359"/>
    <lineage>
        <taxon>Bacteria</taxon>
        <taxon>Bacillati</taxon>
        <taxon>Actinomycetota</taxon>
        <taxon>Actinomycetes</taxon>
        <taxon>Micromonosporales</taxon>
        <taxon>Micromonosporaceae</taxon>
        <taxon>Dactylosporangium</taxon>
    </lineage>
</organism>
<dbReference type="InterPro" id="IPR017896">
    <property type="entry name" value="4Fe4S_Fe-S-bd"/>
</dbReference>
<evidence type="ECO:0000313" key="6">
    <source>
        <dbReference type="EMBL" id="UWP79269.1"/>
    </source>
</evidence>
<feature type="domain" description="4Fe-4S ferredoxin-type" evidence="5">
    <location>
        <begin position="1"/>
        <end position="30"/>
    </location>
</feature>
<dbReference type="PROSITE" id="PS00198">
    <property type="entry name" value="4FE4S_FER_1"/>
    <property type="match status" value="2"/>
</dbReference>
<evidence type="ECO:0000256" key="2">
    <source>
        <dbReference type="ARBA" id="ARBA00022723"/>
    </source>
</evidence>
<dbReference type="EMBL" id="CP073720">
    <property type="protein sequence ID" value="UWP79269.1"/>
    <property type="molecule type" value="Genomic_DNA"/>
</dbReference>
<reference evidence="6" key="1">
    <citation type="submission" date="2021-04" db="EMBL/GenBank/DDBJ databases">
        <authorList>
            <person name="Hartkoorn R.C."/>
            <person name="Beaudoing E."/>
            <person name="Hot D."/>
        </authorList>
    </citation>
    <scope>NUCLEOTIDE SEQUENCE</scope>
    <source>
        <strain evidence="6">NRRL B-16292</strain>
    </source>
</reference>
<dbReference type="SUPFAM" id="SSF54862">
    <property type="entry name" value="4Fe-4S ferredoxins"/>
    <property type="match status" value="1"/>
</dbReference>
<gene>
    <name evidence="6" type="ORF">Dfulv_29370</name>
</gene>
<protein>
    <submittedName>
        <fullName evidence="6">Ferredoxin family protein</fullName>
    </submittedName>
</protein>
<evidence type="ECO:0000256" key="1">
    <source>
        <dbReference type="ARBA" id="ARBA00022485"/>
    </source>
</evidence>
<dbReference type="InterPro" id="IPR017900">
    <property type="entry name" value="4Fe4S_Fe_S_CS"/>
</dbReference>
<evidence type="ECO:0000256" key="4">
    <source>
        <dbReference type="ARBA" id="ARBA00023014"/>
    </source>
</evidence>
<dbReference type="InterPro" id="IPR050572">
    <property type="entry name" value="Fe-S_Ferredoxin"/>
</dbReference>
<keyword evidence="3" id="KW-0408">Iron</keyword>
<name>A0ABY5VQ74_9ACTN</name>
<evidence type="ECO:0000313" key="7">
    <source>
        <dbReference type="Proteomes" id="UP001059617"/>
    </source>
</evidence>
<dbReference type="RefSeq" id="WP_259856898.1">
    <property type="nucleotide sequence ID" value="NZ_BAAAST010000131.1"/>
</dbReference>
<sequence>MIEIVSETRCITCDRCVEVCPTNVFDRGPGGLPVIARQPDCQTCFMCEAYCPADALFVAPDSGPVPDGSPLRDEAHLTRTGLLGSYRKEIGWGHGRRPGALTAVGPALRTTATTTERGTP</sequence>
<accession>A0ABY5VQ74</accession>
<dbReference type="Gene3D" id="3.30.70.20">
    <property type="match status" value="1"/>
</dbReference>
<keyword evidence="1" id="KW-0004">4Fe-4S</keyword>
<dbReference type="Proteomes" id="UP001059617">
    <property type="component" value="Chromosome"/>
</dbReference>
<dbReference type="Pfam" id="PF13187">
    <property type="entry name" value="Fer4_9"/>
    <property type="match status" value="1"/>
</dbReference>
<dbReference type="PANTHER" id="PTHR43687">
    <property type="entry name" value="ADENYLYLSULFATE REDUCTASE, BETA SUBUNIT"/>
    <property type="match status" value="1"/>
</dbReference>
<keyword evidence="2" id="KW-0479">Metal-binding</keyword>
<dbReference type="PROSITE" id="PS51379">
    <property type="entry name" value="4FE4S_FER_2"/>
    <property type="match status" value="2"/>
</dbReference>
<reference evidence="6" key="2">
    <citation type="submission" date="2022-09" db="EMBL/GenBank/DDBJ databases">
        <title>Biosynthetic gene clusters of Dactylosporangioum fulvum.</title>
        <authorList>
            <person name="Caradec T."/>
        </authorList>
    </citation>
    <scope>NUCLEOTIDE SEQUENCE</scope>
    <source>
        <strain evidence="6">NRRL B-16292</strain>
    </source>
</reference>
<keyword evidence="7" id="KW-1185">Reference proteome</keyword>
<evidence type="ECO:0000259" key="5">
    <source>
        <dbReference type="PROSITE" id="PS51379"/>
    </source>
</evidence>
<feature type="domain" description="4Fe-4S ferredoxin-type" evidence="5">
    <location>
        <begin position="31"/>
        <end position="61"/>
    </location>
</feature>
<dbReference type="PANTHER" id="PTHR43687:SF4">
    <property type="entry name" value="BLR5484 PROTEIN"/>
    <property type="match status" value="1"/>
</dbReference>
<keyword evidence="4" id="KW-0411">Iron-sulfur</keyword>